<sequence>MARKDRNNGVIIDRDAFDDPPQGPVGIHRGNRSLGVRMAPVLISIVVAALAGLLVWGVFSGQIAHVGSLFGAGSSGSTTVASGTASTSTASTSASASSSSSSSAQESSTTAQPSESSTSATATQSVDKSTAVRVVNATGISGYAGTKAGVLQQAGYTSVTAANPSGSTLPDQTVVWYQDEADEATAKDVASSLGISEVLQQSGLSAPIVVVLLD</sequence>
<reference evidence="4 5" key="1">
    <citation type="submission" date="2014-03" db="EMBL/GenBank/DDBJ databases">
        <title>Genomics of Bifidobacteria.</title>
        <authorList>
            <person name="Ventura M."/>
            <person name="Milani C."/>
            <person name="Lugli G.A."/>
        </authorList>
    </citation>
    <scope>NUCLEOTIDE SEQUENCE [LARGE SCALE GENOMIC DNA]</scope>
    <source>
        <strain evidence="4 5">LMG 11592</strain>
    </source>
</reference>
<feature type="region of interest" description="Disordered" evidence="1">
    <location>
        <begin position="1"/>
        <end position="24"/>
    </location>
</feature>
<organism evidence="4 5">
    <name type="scientific">Bifidobacterium minimum</name>
    <dbReference type="NCBI Taxonomy" id="1693"/>
    <lineage>
        <taxon>Bacteria</taxon>
        <taxon>Bacillati</taxon>
        <taxon>Actinomycetota</taxon>
        <taxon>Actinomycetes</taxon>
        <taxon>Bifidobacteriales</taxon>
        <taxon>Bifidobacteriaceae</taxon>
        <taxon>Bifidobacterium</taxon>
    </lineage>
</organism>
<keyword evidence="2" id="KW-0812">Transmembrane</keyword>
<dbReference type="eggNOG" id="ENOG50330SA">
    <property type="taxonomic scope" value="Bacteria"/>
</dbReference>
<dbReference type="Pfam" id="PF13399">
    <property type="entry name" value="LytR_C"/>
    <property type="match status" value="1"/>
</dbReference>
<evidence type="ECO:0000313" key="4">
    <source>
        <dbReference type="EMBL" id="KFI72477.1"/>
    </source>
</evidence>
<dbReference type="EMBL" id="JGZD01000009">
    <property type="protein sequence ID" value="KFI72477.1"/>
    <property type="molecule type" value="Genomic_DNA"/>
</dbReference>
<feature type="region of interest" description="Disordered" evidence="1">
    <location>
        <begin position="80"/>
        <end position="125"/>
    </location>
</feature>
<evidence type="ECO:0000256" key="1">
    <source>
        <dbReference type="SAM" id="MobiDB-lite"/>
    </source>
</evidence>
<dbReference type="AlphaFoldDB" id="A0A087BN77"/>
<keyword evidence="2" id="KW-0472">Membrane</keyword>
<keyword evidence="2" id="KW-1133">Transmembrane helix</keyword>
<comment type="caution">
    <text evidence="4">The sequence shown here is derived from an EMBL/GenBank/DDBJ whole genome shotgun (WGS) entry which is preliminary data.</text>
</comment>
<evidence type="ECO:0000313" key="5">
    <source>
        <dbReference type="Proteomes" id="UP000029014"/>
    </source>
</evidence>
<feature type="domain" description="LytR/CpsA/Psr regulator C-terminal" evidence="3">
    <location>
        <begin position="130"/>
        <end position="212"/>
    </location>
</feature>
<evidence type="ECO:0000256" key="2">
    <source>
        <dbReference type="SAM" id="Phobius"/>
    </source>
</evidence>
<evidence type="ECO:0000259" key="3">
    <source>
        <dbReference type="Pfam" id="PF13399"/>
    </source>
</evidence>
<dbReference type="STRING" id="1693.BMIN_0372"/>
<dbReference type="RefSeq" id="WP_022860503.1">
    <property type="nucleotide sequence ID" value="NZ_JGZD01000009.1"/>
</dbReference>
<feature type="transmembrane region" description="Helical" evidence="2">
    <location>
        <begin position="39"/>
        <end position="59"/>
    </location>
</feature>
<gene>
    <name evidence="4" type="ORF">BMIN_0372</name>
</gene>
<protein>
    <recommendedName>
        <fullName evidence="3">LytR/CpsA/Psr regulator C-terminal domain-containing protein</fullName>
    </recommendedName>
</protein>
<proteinExistence type="predicted"/>
<accession>A0A087BN77</accession>
<dbReference type="InterPro" id="IPR027381">
    <property type="entry name" value="LytR/CpsA/Psr_C"/>
</dbReference>
<name>A0A087BN77_9BIFI</name>
<dbReference type="Proteomes" id="UP000029014">
    <property type="component" value="Unassembled WGS sequence"/>
</dbReference>
<feature type="compositionally biased region" description="Basic and acidic residues" evidence="1">
    <location>
        <begin position="1"/>
        <end position="17"/>
    </location>
</feature>
<dbReference type="Gene3D" id="3.30.70.2390">
    <property type="match status" value="1"/>
</dbReference>
<keyword evidence="5" id="KW-1185">Reference proteome</keyword>